<name>A0A8B8F5T7_9HEMI</name>
<evidence type="ECO:0000256" key="1">
    <source>
        <dbReference type="SAM" id="MobiDB-lite"/>
    </source>
</evidence>
<dbReference type="RefSeq" id="XP_025405890.1">
    <property type="nucleotide sequence ID" value="XM_025550105.1"/>
</dbReference>
<proteinExistence type="predicted"/>
<protein>
    <submittedName>
        <fullName evidence="3">Uncharacterized protein LOC112680107</fullName>
    </submittedName>
</protein>
<gene>
    <name evidence="3" type="primary">LOC112680107</name>
</gene>
<evidence type="ECO:0000313" key="3">
    <source>
        <dbReference type="RefSeq" id="XP_025405890.1"/>
    </source>
</evidence>
<reference evidence="3" key="1">
    <citation type="submission" date="2025-08" db="UniProtKB">
        <authorList>
            <consortium name="RefSeq"/>
        </authorList>
    </citation>
    <scope>IDENTIFICATION</scope>
    <source>
        <tissue evidence="3">Whole body</tissue>
    </source>
</reference>
<dbReference type="Proteomes" id="UP000694846">
    <property type="component" value="Unplaced"/>
</dbReference>
<dbReference type="SUPFAM" id="SSF56219">
    <property type="entry name" value="DNase I-like"/>
    <property type="match status" value="1"/>
</dbReference>
<evidence type="ECO:0000313" key="2">
    <source>
        <dbReference type="Proteomes" id="UP000694846"/>
    </source>
</evidence>
<feature type="region of interest" description="Disordered" evidence="1">
    <location>
        <begin position="317"/>
        <end position="348"/>
    </location>
</feature>
<sequence length="348" mass="39291">MAASLGFVVANNGTTPTFQRANAESVIDITFERLGRCTRMINWKILEAYSSSNHKYITYELRAFPTQPEDTPVERHSVSLRQWAYRNLDHAALEFYLRNEPPPQVDNSTTPDQAAEALARYLTDACNSCMPLRPVLTSKRRPVHWWTAEIALLRSNCFSARRRYQRAARRVEAERATALQTEYRTLRKELRLAIRKAQEADWADMCRAVDNDPWGLPYRVVTRKIGRSPAGMEARGKEGEIAGHLFPNLSATDWTTAPSPEEPLLDSCNRLLSGKAPGPDGVHNDVLRQQQRSILKYFLTISTSASERVPNLLEKGQAVSITQGPRKTDNRPIQLPAAQHAGRNRQSA</sequence>
<dbReference type="GeneID" id="112680107"/>
<dbReference type="AlphaFoldDB" id="A0A8B8F5T7"/>
<dbReference type="Gene3D" id="3.60.10.10">
    <property type="entry name" value="Endonuclease/exonuclease/phosphatase"/>
    <property type="match status" value="1"/>
</dbReference>
<dbReference type="InterPro" id="IPR036691">
    <property type="entry name" value="Endo/exonu/phosph_ase_sf"/>
</dbReference>
<accession>A0A8B8F5T7</accession>
<keyword evidence="2" id="KW-1185">Reference proteome</keyword>
<organism evidence="2 3">
    <name type="scientific">Sipha flava</name>
    <name type="common">yellow sugarcane aphid</name>
    <dbReference type="NCBI Taxonomy" id="143950"/>
    <lineage>
        <taxon>Eukaryota</taxon>
        <taxon>Metazoa</taxon>
        <taxon>Ecdysozoa</taxon>
        <taxon>Arthropoda</taxon>
        <taxon>Hexapoda</taxon>
        <taxon>Insecta</taxon>
        <taxon>Pterygota</taxon>
        <taxon>Neoptera</taxon>
        <taxon>Paraneoptera</taxon>
        <taxon>Hemiptera</taxon>
        <taxon>Sternorrhyncha</taxon>
        <taxon>Aphidomorpha</taxon>
        <taxon>Aphidoidea</taxon>
        <taxon>Aphididae</taxon>
        <taxon>Sipha</taxon>
    </lineage>
</organism>
<dbReference type="OrthoDB" id="6615806at2759"/>